<dbReference type="AlphaFoldDB" id="A0A9D9DVB6"/>
<reference evidence="3" key="2">
    <citation type="journal article" date="2021" name="PeerJ">
        <title>Extensive microbial diversity within the chicken gut microbiome revealed by metagenomics and culture.</title>
        <authorList>
            <person name="Gilroy R."/>
            <person name="Ravi A."/>
            <person name="Getino M."/>
            <person name="Pursley I."/>
            <person name="Horton D.L."/>
            <person name="Alikhan N.F."/>
            <person name="Baker D."/>
            <person name="Gharbi K."/>
            <person name="Hall N."/>
            <person name="Watson M."/>
            <person name="Adriaenssens E.M."/>
            <person name="Foster-Nyarko E."/>
            <person name="Jarju S."/>
            <person name="Secka A."/>
            <person name="Antonio M."/>
            <person name="Oren A."/>
            <person name="Chaudhuri R.R."/>
            <person name="La Ragione R."/>
            <person name="Hildebrand F."/>
            <person name="Pallen M.J."/>
        </authorList>
    </citation>
    <scope>NUCLEOTIDE SEQUENCE</scope>
    <source>
        <strain evidence="3">2889</strain>
    </source>
</reference>
<protein>
    <recommendedName>
        <fullName evidence="2">MBG domain-containing protein</fullName>
    </recommendedName>
</protein>
<feature type="compositionally biased region" description="Polar residues" evidence="1">
    <location>
        <begin position="70"/>
        <end position="81"/>
    </location>
</feature>
<dbReference type="Pfam" id="PF18676">
    <property type="entry name" value="MBG_2"/>
    <property type="match status" value="1"/>
</dbReference>
<proteinExistence type="predicted"/>
<dbReference type="EMBL" id="JADIMZ010000130">
    <property type="protein sequence ID" value="MBO8433363.1"/>
    <property type="molecule type" value="Genomic_DNA"/>
</dbReference>
<feature type="domain" description="MBG" evidence="2">
    <location>
        <begin position="7"/>
        <end position="50"/>
    </location>
</feature>
<comment type="caution">
    <text evidence="3">The sequence shown here is derived from an EMBL/GenBank/DDBJ whole genome shotgun (WGS) entry which is preliminary data.</text>
</comment>
<sequence>MITKAPLEVTAGSYTMTYGDELPAFAFSYDGFVSGEDSTVLVPQPVSVARPGRIPIPGNMPSRFSVAMPTPTSLTSTWPGL</sequence>
<accession>A0A9D9DVB6</accession>
<evidence type="ECO:0000259" key="2">
    <source>
        <dbReference type="Pfam" id="PF18676"/>
    </source>
</evidence>
<gene>
    <name evidence="3" type="ORF">IAB08_08755</name>
</gene>
<feature type="region of interest" description="Disordered" evidence="1">
    <location>
        <begin position="60"/>
        <end position="81"/>
    </location>
</feature>
<evidence type="ECO:0000313" key="3">
    <source>
        <dbReference type="EMBL" id="MBO8433363.1"/>
    </source>
</evidence>
<evidence type="ECO:0000313" key="4">
    <source>
        <dbReference type="Proteomes" id="UP000823612"/>
    </source>
</evidence>
<evidence type="ECO:0000256" key="1">
    <source>
        <dbReference type="SAM" id="MobiDB-lite"/>
    </source>
</evidence>
<organism evidence="3 4">
    <name type="scientific">Candidatus Pullibacteroides excrementavium</name>
    <dbReference type="NCBI Taxonomy" id="2840905"/>
    <lineage>
        <taxon>Bacteria</taxon>
        <taxon>Pseudomonadati</taxon>
        <taxon>Bacteroidota</taxon>
        <taxon>Bacteroidia</taxon>
        <taxon>Bacteroidales</taxon>
        <taxon>Candidatus Pullibacteroides</taxon>
    </lineage>
</organism>
<name>A0A9D9DVB6_9BACT</name>
<reference evidence="3" key="1">
    <citation type="submission" date="2020-10" db="EMBL/GenBank/DDBJ databases">
        <authorList>
            <person name="Gilroy R."/>
        </authorList>
    </citation>
    <scope>NUCLEOTIDE SEQUENCE</scope>
    <source>
        <strain evidence="3">2889</strain>
    </source>
</reference>
<dbReference type="Proteomes" id="UP000823612">
    <property type="component" value="Unassembled WGS sequence"/>
</dbReference>
<dbReference type="InterPro" id="IPR041286">
    <property type="entry name" value="MBG_2"/>
</dbReference>